<dbReference type="PROSITE" id="PS50003">
    <property type="entry name" value="PH_DOMAIN"/>
    <property type="match status" value="1"/>
</dbReference>
<comment type="caution">
    <text evidence="3">The sequence shown here is derived from an EMBL/GenBank/DDBJ whole genome shotgun (WGS) entry which is preliminary data.</text>
</comment>
<evidence type="ECO:0000256" key="1">
    <source>
        <dbReference type="SAM" id="MobiDB-lite"/>
    </source>
</evidence>
<proteinExistence type="predicted"/>
<feature type="region of interest" description="Disordered" evidence="1">
    <location>
        <begin position="45"/>
        <end position="92"/>
    </location>
</feature>
<gene>
    <name evidence="3" type="ORF">PGLA2088_LOCUS33291</name>
</gene>
<dbReference type="SUPFAM" id="SSF50729">
    <property type="entry name" value="PH domain-like"/>
    <property type="match status" value="1"/>
</dbReference>
<dbReference type="Proteomes" id="UP000626109">
    <property type="component" value="Unassembled WGS sequence"/>
</dbReference>
<dbReference type="InterPro" id="IPR001849">
    <property type="entry name" value="PH_domain"/>
</dbReference>
<evidence type="ECO:0000259" key="2">
    <source>
        <dbReference type="PROSITE" id="PS50003"/>
    </source>
</evidence>
<sequence length="189" mass="20346">MMAAPAVLSPRSLAVPRQVSPVLPLPLAQLGDCLMRGRHRGLRPRVRSIGSFRPAEPISPGATSNPRSDGWDASFISTSSTATDGTEGGPDYLALGPTFSELGVGASASSSAPAEAARRGRPSWSWICPVPERRHLRFDEVIHSGPVAKRSRHLGLWRDRWAVLTAKHLVTFREPALHGQPTDSISFGE</sequence>
<reference evidence="3" key="1">
    <citation type="submission" date="2021-02" db="EMBL/GenBank/DDBJ databases">
        <authorList>
            <person name="Dougan E. K."/>
            <person name="Rhodes N."/>
            <person name="Thang M."/>
            <person name="Chan C."/>
        </authorList>
    </citation>
    <scope>NUCLEOTIDE SEQUENCE</scope>
</reference>
<evidence type="ECO:0000313" key="4">
    <source>
        <dbReference type="Proteomes" id="UP000626109"/>
    </source>
</evidence>
<feature type="compositionally biased region" description="Polar residues" evidence="1">
    <location>
        <begin position="75"/>
        <end position="84"/>
    </location>
</feature>
<accession>A0A813KHD1</accession>
<dbReference type="EMBL" id="CAJNNW010030826">
    <property type="protein sequence ID" value="CAE8704618.1"/>
    <property type="molecule type" value="Genomic_DNA"/>
</dbReference>
<feature type="domain" description="PH" evidence="2">
    <location>
        <begin position="140"/>
        <end position="189"/>
    </location>
</feature>
<evidence type="ECO:0000313" key="3">
    <source>
        <dbReference type="EMBL" id="CAE8704618.1"/>
    </source>
</evidence>
<dbReference type="AlphaFoldDB" id="A0A813KHD1"/>
<feature type="non-terminal residue" evidence="3">
    <location>
        <position position="189"/>
    </location>
</feature>
<protein>
    <recommendedName>
        <fullName evidence="2">PH domain-containing protein</fullName>
    </recommendedName>
</protein>
<name>A0A813KHD1_POLGL</name>
<organism evidence="3 4">
    <name type="scientific">Polarella glacialis</name>
    <name type="common">Dinoflagellate</name>
    <dbReference type="NCBI Taxonomy" id="89957"/>
    <lineage>
        <taxon>Eukaryota</taxon>
        <taxon>Sar</taxon>
        <taxon>Alveolata</taxon>
        <taxon>Dinophyceae</taxon>
        <taxon>Suessiales</taxon>
        <taxon>Suessiaceae</taxon>
        <taxon>Polarella</taxon>
    </lineage>
</organism>